<accession>A0A816VJU3</accession>
<organism evidence="1">
    <name type="scientific">Brassica napus</name>
    <name type="common">Rape</name>
    <dbReference type="NCBI Taxonomy" id="3708"/>
    <lineage>
        <taxon>Eukaryota</taxon>
        <taxon>Viridiplantae</taxon>
        <taxon>Streptophyta</taxon>
        <taxon>Embryophyta</taxon>
        <taxon>Tracheophyta</taxon>
        <taxon>Spermatophyta</taxon>
        <taxon>Magnoliopsida</taxon>
        <taxon>eudicotyledons</taxon>
        <taxon>Gunneridae</taxon>
        <taxon>Pentapetalae</taxon>
        <taxon>rosids</taxon>
        <taxon>malvids</taxon>
        <taxon>Brassicales</taxon>
        <taxon>Brassicaceae</taxon>
        <taxon>Brassiceae</taxon>
        <taxon>Brassica</taxon>
    </lineage>
</organism>
<sequence>MPQRSSPSSVRSQLQRFEKDLDNSLQLEKKCRERDEEKEIGGKLGTSLQTDLGIDTVGTCCSTWLWNIARGISGEEVQSGGNASSMVVVCGALRFRR</sequence>
<dbReference type="Proteomes" id="UP001295469">
    <property type="component" value="Chromosome A03"/>
</dbReference>
<dbReference type="AlphaFoldDB" id="A0A816VJU3"/>
<gene>
    <name evidence="1" type="ORF">DARMORV10_A03P24150.1</name>
</gene>
<name>A0A816VJU3_BRANA</name>
<reference evidence="1" key="1">
    <citation type="submission" date="2021-01" db="EMBL/GenBank/DDBJ databases">
        <authorList>
            <consortium name="Genoscope - CEA"/>
            <person name="William W."/>
        </authorList>
    </citation>
    <scope>NUCLEOTIDE SEQUENCE</scope>
</reference>
<protein>
    <submittedName>
        <fullName evidence="1">(rape) hypothetical protein</fullName>
    </submittedName>
</protein>
<proteinExistence type="predicted"/>
<dbReference type="EMBL" id="HG994357">
    <property type="protein sequence ID" value="CAF2123832.1"/>
    <property type="molecule type" value="Genomic_DNA"/>
</dbReference>
<evidence type="ECO:0000313" key="1">
    <source>
        <dbReference type="EMBL" id="CAF2123832.1"/>
    </source>
</evidence>